<keyword evidence="1" id="KW-0812">Transmembrane</keyword>
<organism evidence="2 3">
    <name type="scientific">Callithrix jacchus</name>
    <name type="common">White-tufted-ear marmoset</name>
    <name type="synonym">Simia Jacchus</name>
    <dbReference type="NCBI Taxonomy" id="9483"/>
    <lineage>
        <taxon>Eukaryota</taxon>
        <taxon>Metazoa</taxon>
        <taxon>Chordata</taxon>
        <taxon>Craniata</taxon>
        <taxon>Vertebrata</taxon>
        <taxon>Euteleostomi</taxon>
        <taxon>Mammalia</taxon>
        <taxon>Eutheria</taxon>
        <taxon>Euarchontoglires</taxon>
        <taxon>Primates</taxon>
        <taxon>Haplorrhini</taxon>
        <taxon>Platyrrhini</taxon>
        <taxon>Cebidae</taxon>
        <taxon>Callitrichinae</taxon>
        <taxon>Callithrix</taxon>
        <taxon>Callithrix</taxon>
    </lineage>
</organism>
<dbReference type="Proteomes" id="UP000008225">
    <property type="component" value="Chromosome 7"/>
</dbReference>
<accession>A0A8I3X4S4</accession>
<dbReference type="PANTHER" id="PTHR12138">
    <property type="entry name" value="PRIMATE-EXPANDED PROTEIN FAMILY"/>
    <property type="match status" value="1"/>
</dbReference>
<keyword evidence="3" id="KW-1185">Reference proteome</keyword>
<name>A0A8I3X4S4_CALJA</name>
<reference evidence="2 3" key="1">
    <citation type="submission" date="2009-03" db="EMBL/GenBank/DDBJ databases">
        <authorList>
            <person name="Warren W."/>
            <person name="Ye L."/>
            <person name="Minx P."/>
            <person name="Worley K."/>
            <person name="Gibbs R."/>
            <person name="Wilson R.K."/>
        </authorList>
    </citation>
    <scope>NUCLEOTIDE SEQUENCE [LARGE SCALE GENOMIC DNA]</scope>
</reference>
<dbReference type="AlphaFoldDB" id="A0A8I3X4S4"/>
<evidence type="ECO:0000256" key="1">
    <source>
        <dbReference type="SAM" id="Phobius"/>
    </source>
</evidence>
<dbReference type="Ensembl" id="ENSCJAT00000129288.1">
    <property type="protein sequence ID" value="ENSCJAP00000086695.1"/>
    <property type="gene ID" value="ENSCJAG00000086984.1"/>
</dbReference>
<dbReference type="PANTHER" id="PTHR12138:SF152">
    <property type="entry name" value="C2H2-TYPE DOMAIN-CONTAINING PROTEIN"/>
    <property type="match status" value="1"/>
</dbReference>
<reference evidence="2" key="3">
    <citation type="submission" date="2025-09" db="UniProtKB">
        <authorList>
            <consortium name="Ensembl"/>
        </authorList>
    </citation>
    <scope>IDENTIFICATION</scope>
</reference>
<evidence type="ECO:0000313" key="3">
    <source>
        <dbReference type="Proteomes" id="UP000008225"/>
    </source>
</evidence>
<proteinExistence type="predicted"/>
<sequence length="232" mass="25606">MESHSVTQAGVQWQDVSSLQCPPLRLHLFFCLSLPGSWDYRSAPAGLANFFFFFIFFLFFLFLFLVEMEFHHVGHVDLDLLTLGDPPASASQSAGIIGVSHHAQPYITFFKENYTGGKILVCVCVCFETGSHSVTQAGVQCCNHGSSDPATSAPLVAGITGAHHQIFFVSLFIETEFDHVVQAGLELLTSSDLPTQPTSYIGLQHMAIATYINLYHTFIHTDILCQHCEDTD</sequence>
<feature type="transmembrane region" description="Helical" evidence="1">
    <location>
        <begin position="47"/>
        <end position="66"/>
    </location>
</feature>
<reference evidence="2" key="2">
    <citation type="submission" date="2025-08" db="UniProtKB">
        <authorList>
            <consortium name="Ensembl"/>
        </authorList>
    </citation>
    <scope>IDENTIFICATION</scope>
</reference>
<keyword evidence="1" id="KW-1133">Transmembrane helix</keyword>
<dbReference type="PRINTS" id="PR02045">
    <property type="entry name" value="F138DOMAIN"/>
</dbReference>
<keyword evidence="1" id="KW-0472">Membrane</keyword>
<dbReference type="GeneTree" id="ENSGT00940000167556"/>
<protein>
    <submittedName>
        <fullName evidence="2">Uncharacterized protein</fullName>
    </submittedName>
</protein>
<evidence type="ECO:0000313" key="2">
    <source>
        <dbReference type="Ensembl" id="ENSCJAP00000086695.1"/>
    </source>
</evidence>